<organism evidence="2 3">
    <name type="scientific">Allacma fusca</name>
    <dbReference type="NCBI Taxonomy" id="39272"/>
    <lineage>
        <taxon>Eukaryota</taxon>
        <taxon>Metazoa</taxon>
        <taxon>Ecdysozoa</taxon>
        <taxon>Arthropoda</taxon>
        <taxon>Hexapoda</taxon>
        <taxon>Collembola</taxon>
        <taxon>Symphypleona</taxon>
        <taxon>Sminthuridae</taxon>
        <taxon>Allacma</taxon>
    </lineage>
</organism>
<feature type="domain" description="JmjC" evidence="1">
    <location>
        <begin position="118"/>
        <end position="255"/>
    </location>
</feature>
<feature type="non-terminal residue" evidence="2">
    <location>
        <position position="255"/>
    </location>
</feature>
<dbReference type="OrthoDB" id="8951118at2759"/>
<dbReference type="AlphaFoldDB" id="A0A8J2PKG8"/>
<dbReference type="InterPro" id="IPR003347">
    <property type="entry name" value="JmjC_dom"/>
</dbReference>
<name>A0A8J2PKG8_9HEXA</name>
<proteinExistence type="predicted"/>
<reference evidence="2" key="1">
    <citation type="submission" date="2021-06" db="EMBL/GenBank/DDBJ databases">
        <authorList>
            <person name="Hodson N. C."/>
            <person name="Mongue J. A."/>
            <person name="Jaron S. K."/>
        </authorList>
    </citation>
    <scope>NUCLEOTIDE SEQUENCE</scope>
</reference>
<evidence type="ECO:0000313" key="2">
    <source>
        <dbReference type="EMBL" id="CAG7826619.1"/>
    </source>
</evidence>
<protein>
    <recommendedName>
        <fullName evidence="1">JmjC domain-containing protein</fullName>
    </recommendedName>
</protein>
<accession>A0A8J2PKG8</accession>
<sequence length="255" mass="29211">VKLQQQRGRRFVQNRIHRVNEHCQLLVPKLLNLDEYKWLISQPVPFHAASVSNNHAVMFSLPPEVEMAERKYFDLDKIQDQCVAKYVQQCSYKPLRQGGVFRKEEKKIQPIGLVSEYHQGELTGPHYYPEDICQNGSDVVKIVNDLVELCADNSCQYINDFDLSAPMHLDDYGLSTTSFNVAGATKVWISIAPKDKLRFQKLVEVKYLIVLQNPGDLLLLAGNTYHQVHNPGFNIVRGINHNDDREHVFPIESIG</sequence>
<comment type="caution">
    <text evidence="2">The sequence shown here is derived from an EMBL/GenBank/DDBJ whole genome shotgun (WGS) entry which is preliminary data.</text>
</comment>
<dbReference type="EMBL" id="CAJVCH010540499">
    <property type="protein sequence ID" value="CAG7826619.1"/>
    <property type="molecule type" value="Genomic_DNA"/>
</dbReference>
<dbReference type="Proteomes" id="UP000708208">
    <property type="component" value="Unassembled WGS sequence"/>
</dbReference>
<evidence type="ECO:0000313" key="3">
    <source>
        <dbReference type="Proteomes" id="UP000708208"/>
    </source>
</evidence>
<dbReference type="PROSITE" id="PS51184">
    <property type="entry name" value="JMJC"/>
    <property type="match status" value="1"/>
</dbReference>
<gene>
    <name evidence="2" type="ORF">AFUS01_LOCUS36665</name>
</gene>
<keyword evidence="3" id="KW-1185">Reference proteome</keyword>
<evidence type="ECO:0000259" key="1">
    <source>
        <dbReference type="PROSITE" id="PS51184"/>
    </source>
</evidence>